<dbReference type="Gene3D" id="3.40.50.720">
    <property type="entry name" value="NAD(P)-binding Rossmann-like Domain"/>
    <property type="match status" value="1"/>
</dbReference>
<dbReference type="Proteomes" id="UP001194746">
    <property type="component" value="Unassembled WGS sequence"/>
</dbReference>
<evidence type="ECO:0000313" key="5">
    <source>
        <dbReference type="EMBL" id="KAF9887786.1"/>
    </source>
</evidence>
<keyword evidence="1" id="KW-0521">NADP</keyword>
<feature type="region of interest" description="Disordered" evidence="3">
    <location>
        <begin position="32"/>
        <end position="52"/>
    </location>
</feature>
<accession>A0AAD4GSP4</accession>
<organism evidence="5 6">
    <name type="scientific">Aspergillus nanangensis</name>
    <dbReference type="NCBI Taxonomy" id="2582783"/>
    <lineage>
        <taxon>Eukaryota</taxon>
        <taxon>Fungi</taxon>
        <taxon>Dikarya</taxon>
        <taxon>Ascomycota</taxon>
        <taxon>Pezizomycotina</taxon>
        <taxon>Eurotiomycetes</taxon>
        <taxon>Eurotiomycetidae</taxon>
        <taxon>Eurotiales</taxon>
        <taxon>Aspergillaceae</taxon>
        <taxon>Aspergillus</taxon>
        <taxon>Aspergillus subgen. Circumdati</taxon>
    </lineage>
</organism>
<comment type="caution">
    <text evidence="5">The sequence shown here is derived from an EMBL/GenBank/DDBJ whole genome shotgun (WGS) entry which is preliminary data.</text>
</comment>
<feature type="domain" description="NmrA-like" evidence="4">
    <location>
        <begin position="3"/>
        <end position="258"/>
    </location>
</feature>
<keyword evidence="2" id="KW-0560">Oxidoreductase</keyword>
<dbReference type="GO" id="GO:0016491">
    <property type="term" value="F:oxidoreductase activity"/>
    <property type="evidence" value="ECO:0007669"/>
    <property type="project" value="UniProtKB-KW"/>
</dbReference>
<dbReference type="SUPFAM" id="SSF51735">
    <property type="entry name" value="NAD(P)-binding Rossmann-fold domains"/>
    <property type="match status" value="1"/>
</dbReference>
<dbReference type="InterPro" id="IPR008030">
    <property type="entry name" value="NmrA-like"/>
</dbReference>
<gene>
    <name evidence="5" type="ORF">FE257_009592</name>
</gene>
<evidence type="ECO:0000313" key="6">
    <source>
        <dbReference type="Proteomes" id="UP001194746"/>
    </source>
</evidence>
<dbReference type="InterPro" id="IPR051609">
    <property type="entry name" value="NmrA/Isoflavone_reductase-like"/>
</dbReference>
<proteinExistence type="predicted"/>
<evidence type="ECO:0000256" key="1">
    <source>
        <dbReference type="ARBA" id="ARBA00022857"/>
    </source>
</evidence>
<dbReference type="Gene3D" id="3.90.25.10">
    <property type="entry name" value="UDP-galactose 4-epimerase, domain 1"/>
    <property type="match status" value="1"/>
</dbReference>
<dbReference type="Pfam" id="PF05368">
    <property type="entry name" value="NmrA"/>
    <property type="match status" value="1"/>
</dbReference>
<reference evidence="5" key="1">
    <citation type="journal article" date="2019" name="Beilstein J. Org. Chem.">
        <title>Nanangenines: drimane sesquiterpenoids as the dominant metabolite cohort of a novel Australian fungus, Aspergillus nanangensis.</title>
        <authorList>
            <person name="Lacey H.J."/>
            <person name="Gilchrist C.L.M."/>
            <person name="Crombie A."/>
            <person name="Kalaitzis J.A."/>
            <person name="Vuong D."/>
            <person name="Rutledge P.J."/>
            <person name="Turner P."/>
            <person name="Pitt J.I."/>
            <person name="Lacey E."/>
            <person name="Chooi Y.H."/>
            <person name="Piggott A.M."/>
        </authorList>
    </citation>
    <scope>NUCLEOTIDE SEQUENCE</scope>
    <source>
        <strain evidence="5">MST-FP2251</strain>
    </source>
</reference>
<dbReference type="InterPro" id="IPR045312">
    <property type="entry name" value="PCBER-like"/>
</dbReference>
<dbReference type="CDD" id="cd05259">
    <property type="entry name" value="PCBER_SDR_a"/>
    <property type="match status" value="1"/>
</dbReference>
<dbReference type="EMBL" id="VCAU01000056">
    <property type="protein sequence ID" value="KAF9887786.1"/>
    <property type="molecule type" value="Genomic_DNA"/>
</dbReference>
<name>A0AAD4GSP4_ASPNN</name>
<feature type="compositionally biased region" description="Low complexity" evidence="3">
    <location>
        <begin position="35"/>
        <end position="52"/>
    </location>
</feature>
<evidence type="ECO:0000256" key="3">
    <source>
        <dbReference type="SAM" id="MobiDB-lite"/>
    </source>
</evidence>
<keyword evidence="6" id="KW-1185">Reference proteome</keyword>
<dbReference type="PANTHER" id="PTHR47706:SF2">
    <property type="entry name" value="ISOFLAVONE REDUCTASE FAMILY PROTEIN (AFU_ORTHOLOGUE AFUA_2G05290)"/>
    <property type="match status" value="1"/>
</dbReference>
<dbReference type="InterPro" id="IPR036291">
    <property type="entry name" value="NAD(P)-bd_dom_sf"/>
</dbReference>
<evidence type="ECO:0000256" key="2">
    <source>
        <dbReference type="ARBA" id="ARBA00023002"/>
    </source>
</evidence>
<dbReference type="PANTHER" id="PTHR47706">
    <property type="entry name" value="NMRA-LIKE FAMILY PROTEIN"/>
    <property type="match status" value="1"/>
</dbReference>
<protein>
    <recommendedName>
        <fullName evidence="4">NmrA-like domain-containing protein</fullName>
    </recommendedName>
</protein>
<reference evidence="5" key="2">
    <citation type="submission" date="2020-02" db="EMBL/GenBank/DDBJ databases">
        <authorList>
            <person name="Gilchrist C.L.M."/>
            <person name="Chooi Y.-H."/>
        </authorList>
    </citation>
    <scope>NUCLEOTIDE SEQUENCE</scope>
    <source>
        <strain evidence="5">MST-FP2251</strain>
    </source>
</reference>
<dbReference type="AlphaFoldDB" id="A0AAD4GSP4"/>
<evidence type="ECO:0000259" key="4">
    <source>
        <dbReference type="Pfam" id="PF05368"/>
    </source>
</evidence>
<sequence>MHVAVAGGRSGTIGASIVSALLAHNHTPIILSRQTSTNPSGSTSISSSPSGVSTRYVDYDSHDSLVHALHDTTAVISALLIPGPEFVPYQLNLLRAAEEVGCARFAPSEFALPFAAHQAVDIDHAKVAVWDAVKAANIDAALFPCGMFMNYLGIGAPRVAEALAGFREGPLMFHLGDPEGAPWVEVPLGRDGEVPSLTMTDIRDVGEFVVAALEMEEPWGGRELGMVGETLKITEVVGLCERYLGRKVEVRVVEMVSLEERLRRLDPGDVLAKMDCQYTMACGNGDSVVEPVLNALCPEVRPLGVKGFLEKFWM</sequence>